<dbReference type="Proteomes" id="UP000192713">
    <property type="component" value="Unassembled WGS sequence"/>
</dbReference>
<comment type="caution">
    <text evidence="2">The sequence shown here is derived from an EMBL/GenBank/DDBJ whole genome shotgun (WGS) entry which is preliminary data.</text>
</comment>
<dbReference type="EMBL" id="JAACYR010000062">
    <property type="protein sequence ID" value="NDJ90772.1"/>
    <property type="molecule type" value="Genomic_DNA"/>
</dbReference>
<evidence type="ECO:0000313" key="2">
    <source>
        <dbReference type="EMBL" id="ORA78567.1"/>
    </source>
</evidence>
<evidence type="ECO:0000313" key="1">
    <source>
        <dbReference type="EMBL" id="NDJ90772.1"/>
    </source>
</evidence>
<protein>
    <recommendedName>
        <fullName evidence="5">PE-PGRS family protein</fullName>
    </recommendedName>
</protein>
<gene>
    <name evidence="2" type="ORF">BST28_14505</name>
    <name evidence="1" type="ORF">GWR20_16685</name>
</gene>
<name>A0A1X0E1T0_9MYCO</name>
<sequence length="322" mass="34258">MKLAYADGSLDRVPASAVRSTPRANIVVAAGIALAGAGVIAVNPIAPVLSLDAHQTAVQLTGTWDTAADNWANLQELFAANPDPIGHAVGELATYYGGVASNSFEQSMAGIEGIWSGMGAAKGLETILPLISEYIQQGDFTNAYNLLNWDMLFNMQNIFQPLFDHTVRGTGEFVPGVFGIGADMTRVFANVQDVFGDFDTWKGAAKYFTEPLIGFQFALADNLTDHGDHVAQDPFDALLNGYIPWDVPDGSTAEDPHAPFVGLLTEDGTLAYLFEKFPSMIAEALTLNLPAADVDVPVDVDPGDALAGADLFDLDWLNGIFG</sequence>
<organism evidence="2 3">
    <name type="scientific">Mycolicibacter kumamotonensis</name>
    <dbReference type="NCBI Taxonomy" id="354243"/>
    <lineage>
        <taxon>Bacteria</taxon>
        <taxon>Bacillati</taxon>
        <taxon>Actinomycetota</taxon>
        <taxon>Actinomycetes</taxon>
        <taxon>Mycobacteriales</taxon>
        <taxon>Mycobacteriaceae</taxon>
        <taxon>Mycolicibacter</taxon>
    </lineage>
</organism>
<evidence type="ECO:0000313" key="3">
    <source>
        <dbReference type="Proteomes" id="UP000192713"/>
    </source>
</evidence>
<proteinExistence type="predicted"/>
<reference evidence="1 4" key="2">
    <citation type="submission" date="2020-01" db="EMBL/GenBank/DDBJ databases">
        <authorList>
            <person name="Sanchez-Estrada R."/>
            <person name="Gonzalez-Y-Merchand J.A."/>
            <person name="Rivera-Gutierrez S."/>
        </authorList>
    </citation>
    <scope>NUCLEOTIDE SEQUENCE [LARGE SCALE GENOMIC DNA]</scope>
    <source>
        <strain evidence="1 4">CST 7247</strain>
    </source>
</reference>
<dbReference type="RefSeq" id="WP_065288334.1">
    <property type="nucleotide sequence ID" value="NZ_JAACYR010000062.1"/>
</dbReference>
<dbReference type="EMBL" id="MVHU01000021">
    <property type="protein sequence ID" value="ORA78567.1"/>
    <property type="molecule type" value="Genomic_DNA"/>
</dbReference>
<evidence type="ECO:0000313" key="4">
    <source>
        <dbReference type="Proteomes" id="UP000466523"/>
    </source>
</evidence>
<dbReference type="OrthoDB" id="4764385at2"/>
<evidence type="ECO:0008006" key="5">
    <source>
        <dbReference type="Google" id="ProtNLM"/>
    </source>
</evidence>
<dbReference type="Proteomes" id="UP000466523">
    <property type="component" value="Unassembled WGS sequence"/>
</dbReference>
<reference evidence="2 3" key="1">
    <citation type="submission" date="2017-02" db="EMBL/GenBank/DDBJ databases">
        <title>The new phylogeny of genus Mycobacterium.</title>
        <authorList>
            <person name="Tortoli E."/>
            <person name="Trovato A."/>
            <person name="Cirillo D.M."/>
        </authorList>
    </citation>
    <scope>NUCLEOTIDE SEQUENCE [LARGE SCALE GENOMIC DNA]</scope>
    <source>
        <strain evidence="2 3">DSM 45093</strain>
    </source>
</reference>
<accession>A0A1X0E1T0</accession>
<dbReference type="AlphaFoldDB" id="A0A1X0E1T0"/>